<evidence type="ECO:0008006" key="3">
    <source>
        <dbReference type="Google" id="ProtNLM"/>
    </source>
</evidence>
<dbReference type="EMBL" id="BMER01000004">
    <property type="protein sequence ID" value="GGG96514.1"/>
    <property type="molecule type" value="Genomic_DNA"/>
</dbReference>
<dbReference type="InterPro" id="IPR050553">
    <property type="entry name" value="Thioredoxin_ResA/DsbE_sf"/>
</dbReference>
<dbReference type="AlphaFoldDB" id="A0A917HYW3"/>
<sequence length="416" mass="47594">METDSITPLQIGDTIPEALWHLPLQVVNHPEGRDTITLRDYKGKLIILDFWHTGCGACISNFPRLDSLSQLFDDSLLVLPVTFQGRQRVNSFLKKNPLVLNSSLVYAVEDSVLHKAFPHQLLPHYVWIGPHGNVNSYTPSEYVTAINIEKSLHKPSVTLFRKEDKLNHDYNMPIFNVTENAGTLRPVYYTAWGKHIKGLAAKSGIVNDSLNAQTRYYCINHSLLHLYAIALNSGLPLQPKRRVLEVNEPGRLIHDQAAGYLSKWQQEYTYTFETVVVHGTSKPELNHTLHHELNRFFNLEGRIEERNIPSVVLTTDQKPNGNLFTRGNQMQIFRDPSDKHSYIKNITIADLAHMLERAEGIKYPVVDKTGMTQAFDIKLDKWPTSQQEWFKILRDIGVEARIEPALLYVFVISDQH</sequence>
<dbReference type="SUPFAM" id="SSF52833">
    <property type="entry name" value="Thioredoxin-like"/>
    <property type="match status" value="1"/>
</dbReference>
<protein>
    <recommendedName>
        <fullName evidence="3">Thiol-disulfide isomerase or thioredoxin</fullName>
    </recommendedName>
</protein>
<evidence type="ECO:0000313" key="1">
    <source>
        <dbReference type="EMBL" id="GGG96514.1"/>
    </source>
</evidence>
<dbReference type="Gene3D" id="3.40.30.10">
    <property type="entry name" value="Glutaredoxin"/>
    <property type="match status" value="1"/>
</dbReference>
<dbReference type="PANTHER" id="PTHR42852:SF17">
    <property type="entry name" value="THIOREDOXIN-LIKE PROTEIN HI_1115"/>
    <property type="match status" value="1"/>
</dbReference>
<gene>
    <name evidence="1" type="ORF">GCM10007415_34640</name>
</gene>
<reference evidence="1" key="2">
    <citation type="submission" date="2020-09" db="EMBL/GenBank/DDBJ databases">
        <authorList>
            <person name="Sun Q."/>
            <person name="Zhou Y."/>
        </authorList>
    </citation>
    <scope>NUCLEOTIDE SEQUENCE</scope>
    <source>
        <strain evidence="1">CGMCC 1.12195</strain>
    </source>
</reference>
<dbReference type="InterPro" id="IPR036249">
    <property type="entry name" value="Thioredoxin-like_sf"/>
</dbReference>
<dbReference type="CDD" id="cd02966">
    <property type="entry name" value="TlpA_like_family"/>
    <property type="match status" value="1"/>
</dbReference>
<dbReference type="Proteomes" id="UP000660862">
    <property type="component" value="Unassembled WGS sequence"/>
</dbReference>
<name>A0A917HYW3_9SPHI</name>
<comment type="caution">
    <text evidence="1">The sequence shown here is derived from an EMBL/GenBank/DDBJ whole genome shotgun (WGS) entry which is preliminary data.</text>
</comment>
<dbReference type="InterPro" id="IPR017801">
    <property type="entry name" value="DUF3738"/>
</dbReference>
<dbReference type="PANTHER" id="PTHR42852">
    <property type="entry name" value="THIOL:DISULFIDE INTERCHANGE PROTEIN DSBE"/>
    <property type="match status" value="1"/>
</dbReference>
<reference evidence="1" key="1">
    <citation type="journal article" date="2014" name="Int. J. Syst. Evol. Microbiol.">
        <title>Complete genome sequence of Corynebacterium casei LMG S-19264T (=DSM 44701T), isolated from a smear-ripened cheese.</title>
        <authorList>
            <consortium name="US DOE Joint Genome Institute (JGI-PGF)"/>
            <person name="Walter F."/>
            <person name="Albersmeier A."/>
            <person name="Kalinowski J."/>
            <person name="Ruckert C."/>
        </authorList>
    </citation>
    <scope>NUCLEOTIDE SEQUENCE</scope>
    <source>
        <strain evidence="1">CGMCC 1.12195</strain>
    </source>
</reference>
<organism evidence="1 2">
    <name type="scientific">Parapedobacter pyrenivorans</name>
    <dbReference type="NCBI Taxonomy" id="1305674"/>
    <lineage>
        <taxon>Bacteria</taxon>
        <taxon>Pseudomonadati</taxon>
        <taxon>Bacteroidota</taxon>
        <taxon>Sphingobacteriia</taxon>
        <taxon>Sphingobacteriales</taxon>
        <taxon>Sphingobacteriaceae</taxon>
        <taxon>Parapedobacter</taxon>
    </lineage>
</organism>
<dbReference type="Pfam" id="PF12543">
    <property type="entry name" value="DUF3738"/>
    <property type="match status" value="1"/>
</dbReference>
<keyword evidence="2" id="KW-1185">Reference proteome</keyword>
<accession>A0A917HYW3</accession>
<evidence type="ECO:0000313" key="2">
    <source>
        <dbReference type="Proteomes" id="UP000660862"/>
    </source>
</evidence>
<proteinExistence type="predicted"/>